<feature type="domain" description="HAMP" evidence="13">
    <location>
        <begin position="312"/>
        <end position="364"/>
    </location>
</feature>
<keyword evidence="2" id="KW-1003">Cell membrane</keyword>
<dbReference type="Gene3D" id="3.30.450.20">
    <property type="entry name" value="PAS domain"/>
    <property type="match status" value="1"/>
</dbReference>
<keyword evidence="4 11" id="KW-0812">Transmembrane</keyword>
<dbReference type="PANTHER" id="PTHR32089">
    <property type="entry name" value="METHYL-ACCEPTING CHEMOTAXIS PROTEIN MCPB"/>
    <property type="match status" value="1"/>
</dbReference>
<dbReference type="EMBL" id="VNHO01000014">
    <property type="protein sequence ID" value="TYP53786.1"/>
    <property type="molecule type" value="Genomic_DNA"/>
</dbReference>
<evidence type="ECO:0000256" key="1">
    <source>
        <dbReference type="ARBA" id="ARBA00004651"/>
    </source>
</evidence>
<organism evidence="14 15">
    <name type="scientific">Thermosediminibacter litoriperuensis</name>
    <dbReference type="NCBI Taxonomy" id="291989"/>
    <lineage>
        <taxon>Bacteria</taxon>
        <taxon>Bacillati</taxon>
        <taxon>Bacillota</taxon>
        <taxon>Clostridia</taxon>
        <taxon>Thermosediminibacterales</taxon>
        <taxon>Thermosediminibacteraceae</taxon>
        <taxon>Thermosediminibacter</taxon>
    </lineage>
</organism>
<evidence type="ECO:0000256" key="5">
    <source>
        <dbReference type="ARBA" id="ARBA00022989"/>
    </source>
</evidence>
<accession>A0A5S5AQ68</accession>
<feature type="coiled-coil region" evidence="10">
    <location>
        <begin position="419"/>
        <end position="474"/>
    </location>
</feature>
<evidence type="ECO:0000313" key="14">
    <source>
        <dbReference type="EMBL" id="TYP53786.1"/>
    </source>
</evidence>
<dbReference type="InterPro" id="IPR004089">
    <property type="entry name" value="MCPsignal_dom"/>
</dbReference>
<evidence type="ECO:0000256" key="9">
    <source>
        <dbReference type="PROSITE-ProRule" id="PRU00284"/>
    </source>
</evidence>
<evidence type="ECO:0000256" key="8">
    <source>
        <dbReference type="ARBA" id="ARBA00029447"/>
    </source>
</evidence>
<dbReference type="SMART" id="SM00304">
    <property type="entry name" value="HAMP"/>
    <property type="match status" value="1"/>
</dbReference>
<evidence type="ECO:0000259" key="13">
    <source>
        <dbReference type="PROSITE" id="PS50885"/>
    </source>
</evidence>
<comment type="subcellular location">
    <subcellularLocation>
        <location evidence="1">Cell membrane</location>
        <topology evidence="1">Multi-pass membrane protein</topology>
    </subcellularLocation>
</comment>
<dbReference type="AlphaFoldDB" id="A0A5S5AQ68"/>
<feature type="domain" description="Methyl-accepting transducer" evidence="12">
    <location>
        <begin position="383"/>
        <end position="640"/>
    </location>
</feature>
<proteinExistence type="inferred from homology"/>
<evidence type="ECO:0000259" key="12">
    <source>
        <dbReference type="PROSITE" id="PS50111"/>
    </source>
</evidence>
<evidence type="ECO:0000256" key="10">
    <source>
        <dbReference type="SAM" id="Coils"/>
    </source>
</evidence>
<protein>
    <submittedName>
        <fullName evidence="14">Methyl-accepting chemotaxis sensory transducer with Cache sensor</fullName>
    </submittedName>
</protein>
<keyword evidence="10" id="KW-0175">Coiled coil</keyword>
<dbReference type="PROSITE" id="PS50111">
    <property type="entry name" value="CHEMOTAXIS_TRANSDUC_2"/>
    <property type="match status" value="1"/>
</dbReference>
<dbReference type="OrthoDB" id="13222at2"/>
<dbReference type="InterPro" id="IPR029151">
    <property type="entry name" value="Sensor-like_sf"/>
</dbReference>
<keyword evidence="5 11" id="KW-1133">Transmembrane helix</keyword>
<dbReference type="Gene3D" id="1.10.287.950">
    <property type="entry name" value="Methyl-accepting chemotaxis protein"/>
    <property type="match status" value="1"/>
</dbReference>
<dbReference type="CDD" id="cd18773">
    <property type="entry name" value="PDC1_HK_sensor"/>
    <property type="match status" value="1"/>
</dbReference>
<keyword evidence="6 11" id="KW-0472">Membrane</keyword>
<dbReference type="Pfam" id="PF02743">
    <property type="entry name" value="dCache_1"/>
    <property type="match status" value="1"/>
</dbReference>
<dbReference type="SUPFAM" id="SSF58104">
    <property type="entry name" value="Methyl-accepting chemotaxis protein (MCP) signaling domain"/>
    <property type="match status" value="1"/>
</dbReference>
<dbReference type="Gene3D" id="6.10.340.10">
    <property type="match status" value="1"/>
</dbReference>
<dbReference type="GO" id="GO:0005886">
    <property type="term" value="C:plasma membrane"/>
    <property type="evidence" value="ECO:0007669"/>
    <property type="project" value="UniProtKB-SubCell"/>
</dbReference>
<dbReference type="CDD" id="cd12912">
    <property type="entry name" value="PDC2_MCP_like"/>
    <property type="match status" value="1"/>
</dbReference>
<evidence type="ECO:0000256" key="3">
    <source>
        <dbReference type="ARBA" id="ARBA00022500"/>
    </source>
</evidence>
<feature type="transmembrane region" description="Helical" evidence="11">
    <location>
        <begin position="20"/>
        <end position="38"/>
    </location>
</feature>
<dbReference type="InterPro" id="IPR003660">
    <property type="entry name" value="HAMP_dom"/>
</dbReference>
<sequence length="669" mass="71992">MKKPNGPKLKGGIRTRLTVLFLLISLVPLIILSLFNYMTSKNNLTHAADRELLGKAVSTTGVIDLWVNERMGILETLAENPIIKSGNLEGIIPILKTVQPAAPDIQLLWYATPDGKVYSYLNEDITKEIADINDRQYFKDLMSSGKTIVSDIVVDKVTGDKILVIVAPVKGQGGITGIVGADVNANALGNIVNSTKYGTTGYAYLADKKGTVIAHPDEKMVMTMNITKTESESLNRVGERMIKGEEATVRYDFNGEYKLAAFSPVKSTGWSLCVTASAAEVYAGLKSFYWTTITLILVAAIIVITAALTFSRQMSSPILKLTAVADTMSTGDLRVDVPEGFSGELGILGNSLKKMLDNTRAVLGVMSSTINNLERAIRDISQGAQDTAQAAEQVAETVNQISAGAQDLAQNTGNISAAVEDSTRQMQDLVENLESITQNTMDTVKRTEQGEKIMKELAQKIELTTSKAENIKSAMASLIEQAKEIAGITDIITGIAEQTNLLALNAAIEAARAGEAGRGFAVVAEEIRKLAEQSSQQASQITRIVKQVTENIDLSDKATEEAVILIEEQAIIGGEALNHFMEISVGARKVADLLRDIEEMARTVNEHSRKINEEVSNAAAISEENAASSQEIAASAEEMSSAAQTISASATELIDLVEKLKKESSKFTL</sequence>
<dbReference type="Pfam" id="PF00672">
    <property type="entry name" value="HAMP"/>
    <property type="match status" value="1"/>
</dbReference>
<keyword evidence="7 9" id="KW-0807">Transducer</keyword>
<evidence type="ECO:0000256" key="4">
    <source>
        <dbReference type="ARBA" id="ARBA00022692"/>
    </source>
</evidence>
<dbReference type="PANTHER" id="PTHR32089:SF112">
    <property type="entry name" value="LYSOZYME-LIKE PROTEIN-RELATED"/>
    <property type="match status" value="1"/>
</dbReference>
<dbReference type="Pfam" id="PF00015">
    <property type="entry name" value="MCPsignal"/>
    <property type="match status" value="1"/>
</dbReference>
<comment type="similarity">
    <text evidence="8">Belongs to the methyl-accepting chemotaxis (MCP) protein family.</text>
</comment>
<evidence type="ECO:0000256" key="6">
    <source>
        <dbReference type="ARBA" id="ARBA00023136"/>
    </source>
</evidence>
<dbReference type="Proteomes" id="UP000322294">
    <property type="component" value="Unassembled WGS sequence"/>
</dbReference>
<evidence type="ECO:0000256" key="2">
    <source>
        <dbReference type="ARBA" id="ARBA00022475"/>
    </source>
</evidence>
<name>A0A5S5AQ68_9FIRM</name>
<dbReference type="GO" id="GO:0007165">
    <property type="term" value="P:signal transduction"/>
    <property type="evidence" value="ECO:0007669"/>
    <property type="project" value="UniProtKB-KW"/>
</dbReference>
<evidence type="ECO:0000256" key="11">
    <source>
        <dbReference type="SAM" id="Phobius"/>
    </source>
</evidence>
<evidence type="ECO:0000313" key="15">
    <source>
        <dbReference type="Proteomes" id="UP000322294"/>
    </source>
</evidence>
<keyword evidence="15" id="KW-1185">Reference proteome</keyword>
<dbReference type="GO" id="GO:0006935">
    <property type="term" value="P:chemotaxis"/>
    <property type="evidence" value="ECO:0007669"/>
    <property type="project" value="UniProtKB-KW"/>
</dbReference>
<dbReference type="SMART" id="SM00283">
    <property type="entry name" value="MA"/>
    <property type="match status" value="1"/>
</dbReference>
<dbReference type="CDD" id="cd06225">
    <property type="entry name" value="HAMP"/>
    <property type="match status" value="1"/>
</dbReference>
<dbReference type="PROSITE" id="PS50885">
    <property type="entry name" value="HAMP"/>
    <property type="match status" value="1"/>
</dbReference>
<gene>
    <name evidence="14" type="ORF">LZ11_01508</name>
</gene>
<comment type="caution">
    <text evidence="14">The sequence shown here is derived from an EMBL/GenBank/DDBJ whole genome shotgun (WGS) entry which is preliminary data.</text>
</comment>
<dbReference type="SUPFAM" id="SSF103190">
    <property type="entry name" value="Sensory domain-like"/>
    <property type="match status" value="1"/>
</dbReference>
<feature type="transmembrane region" description="Helical" evidence="11">
    <location>
        <begin position="288"/>
        <end position="310"/>
    </location>
</feature>
<evidence type="ECO:0000256" key="7">
    <source>
        <dbReference type="ARBA" id="ARBA00023224"/>
    </source>
</evidence>
<keyword evidence="3" id="KW-0145">Chemotaxis</keyword>
<dbReference type="InterPro" id="IPR033479">
    <property type="entry name" value="dCache_1"/>
</dbReference>
<reference evidence="14 15" key="1">
    <citation type="submission" date="2019-07" db="EMBL/GenBank/DDBJ databases">
        <title>Genomic Encyclopedia of Type Strains, Phase I: the one thousand microbial genomes (KMG-I) project.</title>
        <authorList>
            <person name="Kyrpides N."/>
        </authorList>
    </citation>
    <scope>NUCLEOTIDE SEQUENCE [LARGE SCALE GENOMIC DNA]</scope>
    <source>
        <strain evidence="14 15">DSM 16647</strain>
    </source>
</reference>